<comment type="caution">
    <text evidence="2">The sequence shown here is derived from an EMBL/GenBank/DDBJ whole genome shotgun (WGS) entry which is preliminary data.</text>
</comment>
<reference evidence="2" key="1">
    <citation type="journal article" date="2021" name="PeerJ">
        <title>Extensive microbial diversity within the chicken gut microbiome revealed by metagenomics and culture.</title>
        <authorList>
            <person name="Gilroy R."/>
            <person name="Ravi A."/>
            <person name="Getino M."/>
            <person name="Pursley I."/>
            <person name="Horton D.L."/>
            <person name="Alikhan N.F."/>
            <person name="Baker D."/>
            <person name="Gharbi K."/>
            <person name="Hall N."/>
            <person name="Watson M."/>
            <person name="Adriaenssens E.M."/>
            <person name="Foster-Nyarko E."/>
            <person name="Jarju S."/>
            <person name="Secka A."/>
            <person name="Antonio M."/>
            <person name="Oren A."/>
            <person name="Chaudhuri R.R."/>
            <person name="La Ragione R."/>
            <person name="Hildebrand F."/>
            <person name="Pallen M.J."/>
        </authorList>
    </citation>
    <scope>NUCLEOTIDE SEQUENCE</scope>
    <source>
        <strain evidence="2">USAMLcec4-12693</strain>
    </source>
</reference>
<dbReference type="RefSeq" id="WP_277272376.1">
    <property type="nucleotide sequence ID" value="NZ_DYXE01000084.1"/>
</dbReference>
<gene>
    <name evidence="2" type="ORF">K8V39_09860</name>
</gene>
<dbReference type="GO" id="GO:0016020">
    <property type="term" value="C:membrane"/>
    <property type="evidence" value="ECO:0007669"/>
    <property type="project" value="TreeGrafter"/>
</dbReference>
<dbReference type="AlphaFoldDB" id="A0A9D2VZS2"/>
<dbReference type="Gene3D" id="3.20.20.370">
    <property type="entry name" value="Glycoside hydrolase/deacetylase"/>
    <property type="match status" value="1"/>
</dbReference>
<evidence type="ECO:0000259" key="1">
    <source>
        <dbReference type="PROSITE" id="PS51677"/>
    </source>
</evidence>
<dbReference type="InterPro" id="IPR011330">
    <property type="entry name" value="Glyco_hydro/deAcase_b/a-brl"/>
</dbReference>
<dbReference type="PANTHER" id="PTHR10587">
    <property type="entry name" value="GLYCOSYL TRANSFERASE-RELATED"/>
    <property type="match status" value="1"/>
</dbReference>
<dbReference type="InterPro" id="IPR050248">
    <property type="entry name" value="Polysacc_deacetylase_ArnD"/>
</dbReference>
<accession>A0A9D2VZS2</accession>
<dbReference type="PROSITE" id="PS51677">
    <property type="entry name" value="NODB"/>
    <property type="match status" value="1"/>
</dbReference>
<feature type="domain" description="NodB homology" evidence="1">
    <location>
        <begin position="84"/>
        <end position="266"/>
    </location>
</feature>
<organism evidence="2 3">
    <name type="scientific">Merdimonas faecis</name>
    <dbReference type="NCBI Taxonomy" id="1653435"/>
    <lineage>
        <taxon>Bacteria</taxon>
        <taxon>Bacillati</taxon>
        <taxon>Bacillota</taxon>
        <taxon>Clostridia</taxon>
        <taxon>Lachnospirales</taxon>
        <taxon>Lachnospiraceae</taxon>
        <taxon>Merdimonas</taxon>
    </lineage>
</organism>
<dbReference type="Proteomes" id="UP000813420">
    <property type="component" value="Unassembled WGS sequence"/>
</dbReference>
<dbReference type="GO" id="GO:0016810">
    <property type="term" value="F:hydrolase activity, acting on carbon-nitrogen (but not peptide) bonds"/>
    <property type="evidence" value="ECO:0007669"/>
    <property type="project" value="InterPro"/>
</dbReference>
<dbReference type="SUPFAM" id="SSF88713">
    <property type="entry name" value="Glycoside hydrolase/deacetylase"/>
    <property type="match status" value="1"/>
</dbReference>
<dbReference type="GO" id="GO:0005975">
    <property type="term" value="P:carbohydrate metabolic process"/>
    <property type="evidence" value="ECO:0007669"/>
    <property type="project" value="InterPro"/>
</dbReference>
<protein>
    <submittedName>
        <fullName evidence="2">Polysaccharide deacetylase family protein</fullName>
    </submittedName>
</protein>
<dbReference type="Pfam" id="PF01522">
    <property type="entry name" value="Polysacc_deac_1"/>
    <property type="match status" value="1"/>
</dbReference>
<name>A0A9D2VZS2_9FIRM</name>
<evidence type="ECO:0000313" key="3">
    <source>
        <dbReference type="Proteomes" id="UP000813420"/>
    </source>
</evidence>
<dbReference type="EMBL" id="DYXE01000084">
    <property type="protein sequence ID" value="HJH50556.1"/>
    <property type="molecule type" value="Genomic_DNA"/>
</dbReference>
<evidence type="ECO:0000313" key="2">
    <source>
        <dbReference type="EMBL" id="HJH50556.1"/>
    </source>
</evidence>
<dbReference type="PANTHER" id="PTHR10587:SF78">
    <property type="entry name" value="PEPTIDOGLYCAN-N-ACETYLMURAMIC ACID DEACETYLASE PDAA"/>
    <property type="match status" value="1"/>
</dbReference>
<dbReference type="InterPro" id="IPR002509">
    <property type="entry name" value="NODB_dom"/>
</dbReference>
<reference evidence="2" key="2">
    <citation type="submission" date="2021-09" db="EMBL/GenBank/DDBJ databases">
        <authorList>
            <person name="Gilroy R."/>
        </authorList>
    </citation>
    <scope>NUCLEOTIDE SEQUENCE</scope>
    <source>
        <strain evidence="2">USAMLcec4-12693</strain>
    </source>
</reference>
<proteinExistence type="predicted"/>
<sequence length="291" mass="31964">MSISKKLLKPTALLLFFSLCFLGGRTVSWLLSTQEDAAASSSLLFSSENWGLSYPEEGKLPTGNASIEELAAHHAYYAENTEEKVLYLTFDCGYENGFTAAILDTLKEKKVPAAFFVTGDFLDAAPDMIKRMTKEGHVVGNHTEHHPDMSAISSLSAFQQELSAVEASYAEITGESLPAYYRPPQGKYSPENLKQADELGYATIFWSLAYVDWNQDDQPTREEAFEKLLGRIHPGAVVLLHSTSEANASYLGELLDQWKALGYRFGTLDELTGQDLSSDDPKADPGGLADV</sequence>